<dbReference type="InterPro" id="IPR050361">
    <property type="entry name" value="MPP/UQCRC_Complex"/>
</dbReference>
<dbReference type="Pfam" id="PF05193">
    <property type="entry name" value="Peptidase_M16_C"/>
    <property type="match status" value="2"/>
</dbReference>
<dbReference type="PROSITE" id="PS00143">
    <property type="entry name" value="INSULINASE"/>
    <property type="match status" value="1"/>
</dbReference>
<name>A0A653A110_UNCDX</name>
<evidence type="ECO:0000256" key="4">
    <source>
        <dbReference type="SAM" id="Phobius"/>
    </source>
</evidence>
<evidence type="ECO:0000313" key="7">
    <source>
        <dbReference type="EMBL" id="VBB41719.1"/>
    </source>
</evidence>
<keyword evidence="4" id="KW-0472">Membrane</keyword>
<keyword evidence="4" id="KW-0812">Transmembrane</keyword>
<gene>
    <name evidence="7" type="ORF">TRIP_B170021</name>
</gene>
<comment type="similarity">
    <text evidence="2 3">Belongs to the peptidase M16 family.</text>
</comment>
<feature type="transmembrane region" description="Helical" evidence="4">
    <location>
        <begin position="36"/>
        <end position="56"/>
    </location>
</feature>
<dbReference type="PANTHER" id="PTHR11851:SF49">
    <property type="entry name" value="MITOCHONDRIAL-PROCESSING PEPTIDASE SUBUNIT ALPHA"/>
    <property type="match status" value="1"/>
</dbReference>
<dbReference type="EC" id="3.4.24.-" evidence="7"/>
<dbReference type="SUPFAM" id="SSF63411">
    <property type="entry name" value="LuxS/MPP-like metallohydrolase"/>
    <property type="match status" value="4"/>
</dbReference>
<evidence type="ECO:0000259" key="6">
    <source>
        <dbReference type="Pfam" id="PF05193"/>
    </source>
</evidence>
<evidence type="ECO:0000256" key="1">
    <source>
        <dbReference type="ARBA" id="ARBA00001947"/>
    </source>
</evidence>
<evidence type="ECO:0000256" key="2">
    <source>
        <dbReference type="ARBA" id="ARBA00007261"/>
    </source>
</evidence>
<evidence type="ECO:0000259" key="5">
    <source>
        <dbReference type="Pfam" id="PF00675"/>
    </source>
</evidence>
<dbReference type="InterPro" id="IPR011249">
    <property type="entry name" value="Metalloenz_LuxS/M16"/>
</dbReference>
<protein>
    <submittedName>
        <fullName evidence="7">Peptidase M16 inactive domain protein</fullName>
        <ecNumber evidence="7">3.4.24.-</ecNumber>
    </submittedName>
</protein>
<dbReference type="InterPro" id="IPR007863">
    <property type="entry name" value="Peptidase_M16_C"/>
</dbReference>
<organism evidence="7">
    <name type="scientific">Uncultured Desulfatiglans sp</name>
    <dbReference type="NCBI Taxonomy" id="1748965"/>
    <lineage>
        <taxon>Bacteria</taxon>
        <taxon>Pseudomonadati</taxon>
        <taxon>Thermodesulfobacteriota</taxon>
        <taxon>Desulfobacteria</taxon>
        <taxon>Desulfatiglandales</taxon>
        <taxon>Desulfatiglandaceae</taxon>
        <taxon>Desulfatiglans</taxon>
        <taxon>environmental samples</taxon>
    </lineage>
</organism>
<keyword evidence="7" id="KW-0378">Hydrolase</keyword>
<feature type="domain" description="Peptidase M16 N-terminal" evidence="5">
    <location>
        <begin position="525"/>
        <end position="658"/>
    </location>
</feature>
<dbReference type="GO" id="GO:0004222">
    <property type="term" value="F:metalloendopeptidase activity"/>
    <property type="evidence" value="ECO:0007669"/>
    <property type="project" value="InterPro"/>
</dbReference>
<dbReference type="GO" id="GO:0006508">
    <property type="term" value="P:proteolysis"/>
    <property type="evidence" value="ECO:0007669"/>
    <property type="project" value="InterPro"/>
</dbReference>
<dbReference type="EMBL" id="UPXX01000009">
    <property type="protein sequence ID" value="VBB41719.1"/>
    <property type="molecule type" value="Genomic_DNA"/>
</dbReference>
<keyword evidence="4" id="KW-1133">Transmembrane helix</keyword>
<feature type="domain" description="Peptidase M16 C-terminal" evidence="6">
    <location>
        <begin position="668"/>
        <end position="842"/>
    </location>
</feature>
<dbReference type="Gene3D" id="3.30.830.10">
    <property type="entry name" value="Metalloenzyme, LuxS/M16 peptidase-like"/>
    <property type="match status" value="4"/>
</dbReference>
<evidence type="ECO:0000256" key="3">
    <source>
        <dbReference type="RuleBase" id="RU004447"/>
    </source>
</evidence>
<reference evidence="7" key="1">
    <citation type="submission" date="2018-07" db="EMBL/GenBank/DDBJ databases">
        <authorList>
            <consortium name="Genoscope - CEA"/>
            <person name="William W."/>
        </authorList>
    </citation>
    <scope>NUCLEOTIDE SEQUENCE</scope>
    <source>
        <strain evidence="7">IK1</strain>
    </source>
</reference>
<dbReference type="GO" id="GO:0046872">
    <property type="term" value="F:metal ion binding"/>
    <property type="evidence" value="ECO:0007669"/>
    <property type="project" value="InterPro"/>
</dbReference>
<dbReference type="InterPro" id="IPR001431">
    <property type="entry name" value="Pept_M16_Zn_BS"/>
</dbReference>
<dbReference type="Pfam" id="PF00675">
    <property type="entry name" value="Peptidase_M16"/>
    <property type="match status" value="2"/>
</dbReference>
<dbReference type="PANTHER" id="PTHR11851">
    <property type="entry name" value="METALLOPROTEASE"/>
    <property type="match status" value="1"/>
</dbReference>
<proteinExistence type="inferred from homology"/>
<dbReference type="InterPro" id="IPR011765">
    <property type="entry name" value="Pept_M16_N"/>
</dbReference>
<comment type="cofactor">
    <cofactor evidence="1">
        <name>Zn(2+)</name>
        <dbReference type="ChEBI" id="CHEBI:29105"/>
    </cofactor>
</comment>
<dbReference type="AlphaFoldDB" id="A0A653A110"/>
<feature type="domain" description="Peptidase M16 C-terminal" evidence="6">
    <location>
        <begin position="226"/>
        <end position="402"/>
    </location>
</feature>
<accession>A0A653A110</accession>
<feature type="domain" description="Peptidase M16 N-terminal" evidence="5">
    <location>
        <begin position="73"/>
        <end position="219"/>
    </location>
</feature>
<sequence length="914" mass="100243">MILSDNLPEILEECGPRGGGVSARERKAILRALRKIGAYVLAMVILLTGAAGLQAASVVDGVERVRLENGLTVLLKEVQDAAVSSVQVWVDAGSADETEAEAGITHFIEHMIFKGTPSRPAGEIARTIEAAGGSINAYTSLDRTVYFAEIPAPETATAVDVLLDAVQFSLFDEEEIAREKEVVLEEYRRMEDIPERRLGREMMALCYEKHPYGRPVIGTMDSIRSFDRAGILRYMDKWYTPENMLLVVVGAFDGQAILDRIRSQTNRFPERRGAKKALRPAEPPQEKTRTLLMQEKVGQVYMEMAWHIPPLLHQDIPALDLVGAILGDGKISRLNSRLRIDERLVNSISAGAYSLKDPGLFFISSELSSEHLGKVLRIIGEEAALLGKEPVSPQELERAINQVEADFLFAMESVSGQARTLGFFEMLGGGYQKVETYLSDLRAVGPAEVQRVAARYLRPQNLSIGILLPSEAPFEVGTDEIAAFFEPALDREAAEKGEAVSNPVSMKVFPNGMRVIVKENHDLPVFSATGVFMGGSRLEPPDKAGLSKFTARMLTRGTRNRTMKEIASTVDGWAGQLEGFSGRNSFGLSGRFLSEELYPAMLLFSECLLQPVFPEEEVEKVREDLLAAVRAKEDRPTAQLFDLLQATLYRHHPYGKPETGTAESVAGIRREDLLDWYKRMAFPSGLVIAVVGDVRAEDLFTFLETLFSSFTAAPDGLPEVSGEPALLEPRRAHLERPGSQTHLAVGYLGVSVKDPANAPMALVDGILSGMGGRLFRELRDKESLAYSVTAFRRPGLETGLFAVYLACDPAKTVTAREMIFNELAKLREAGVSEEELAASKRYLLGQLAIGRETNGSQAMQMSLDELYGLGYDHQDRFIEAIGAVTTVEIQRAVQSVFRPDGCVVVSVGPGAGEP</sequence>